<comment type="caution">
    <text evidence="1">The sequence shown here is derived from an EMBL/GenBank/DDBJ whole genome shotgun (WGS) entry which is preliminary data.</text>
</comment>
<protein>
    <submittedName>
        <fullName evidence="1">Uncharacterized protein</fullName>
    </submittedName>
</protein>
<accession>A0ABT0FPS1</accession>
<proteinExistence type="predicted"/>
<evidence type="ECO:0000313" key="1">
    <source>
        <dbReference type="EMBL" id="MCK2214312.1"/>
    </source>
</evidence>
<reference evidence="1 2" key="1">
    <citation type="submission" date="2022-04" db="EMBL/GenBank/DDBJ databases">
        <title>Genome draft of Actinomadura sp. ATCC 31491.</title>
        <authorList>
            <person name="Shi X."/>
            <person name="Du Y."/>
        </authorList>
    </citation>
    <scope>NUCLEOTIDE SEQUENCE [LARGE SCALE GENOMIC DNA]</scope>
    <source>
        <strain evidence="1 2">ATCC 31491</strain>
    </source>
</reference>
<name>A0ABT0FPS1_9ACTN</name>
<evidence type="ECO:0000313" key="2">
    <source>
        <dbReference type="Proteomes" id="UP001317259"/>
    </source>
</evidence>
<dbReference type="Proteomes" id="UP001317259">
    <property type="component" value="Unassembled WGS sequence"/>
</dbReference>
<dbReference type="EMBL" id="JAKRKC020000001">
    <property type="protein sequence ID" value="MCK2214312.1"/>
    <property type="molecule type" value="Genomic_DNA"/>
</dbReference>
<keyword evidence="2" id="KW-1185">Reference proteome</keyword>
<dbReference type="RefSeq" id="WP_242383863.1">
    <property type="nucleotide sequence ID" value="NZ_JAKRKC020000001.1"/>
</dbReference>
<organism evidence="1 2">
    <name type="scientific">Actinomadura luzonensis</name>
    <dbReference type="NCBI Taxonomy" id="2805427"/>
    <lineage>
        <taxon>Bacteria</taxon>
        <taxon>Bacillati</taxon>
        <taxon>Actinomycetota</taxon>
        <taxon>Actinomycetes</taxon>
        <taxon>Streptosporangiales</taxon>
        <taxon>Thermomonosporaceae</taxon>
        <taxon>Actinomadura</taxon>
    </lineage>
</organism>
<gene>
    <name evidence="1" type="ORF">MF672_010985</name>
</gene>
<sequence length="82" mass="8852">MAPPDQEAAGAYGVLVRPALLNYAVSQDQGGGFHARWIEPLPPALLAKECQQEVTAPTWLELTQAAVRNRVRIWLLQSAGGS</sequence>